<gene>
    <name evidence="1" type="ORF">ETSY1_17885</name>
</gene>
<evidence type="ECO:0000313" key="1">
    <source>
        <dbReference type="EMBL" id="ETW98645.1"/>
    </source>
</evidence>
<sequence>MPEALRKLFIELAKQLPLAGAASLWWEEVLKNPVSAALVAVGYEALILGGKSWKRIWDRVKAEAGQKIEDDVVRILSGWLLTGWEHALSGFRRRYKEHILYKHSIFNVRGLGLINTFNLELEHVFIDLRIAPSRNPNQLRSDLIPLNAQEGSHDIWTFMRSKRSTRMEQAALAVIGHPGWV</sequence>
<dbReference type="HOGENOM" id="CLU_098939_0_0_7"/>
<keyword evidence="2" id="KW-1185">Reference proteome</keyword>
<organism evidence="1 2">
    <name type="scientific">Entotheonella factor</name>
    <dbReference type="NCBI Taxonomy" id="1429438"/>
    <lineage>
        <taxon>Bacteria</taxon>
        <taxon>Pseudomonadati</taxon>
        <taxon>Nitrospinota/Tectimicrobiota group</taxon>
        <taxon>Candidatus Tectimicrobiota</taxon>
        <taxon>Candidatus Entotheonellia</taxon>
        <taxon>Candidatus Entotheonellales</taxon>
        <taxon>Candidatus Entotheonellaceae</taxon>
        <taxon>Candidatus Entotheonella</taxon>
    </lineage>
</organism>
<protein>
    <submittedName>
        <fullName evidence="1">Uncharacterized protein</fullName>
    </submittedName>
</protein>
<reference evidence="1 2" key="1">
    <citation type="journal article" date="2014" name="Nature">
        <title>An environmental bacterial taxon with a large and distinct metabolic repertoire.</title>
        <authorList>
            <person name="Wilson M.C."/>
            <person name="Mori T."/>
            <person name="Ruckert C."/>
            <person name="Uria A.R."/>
            <person name="Helf M.J."/>
            <person name="Takada K."/>
            <person name="Gernert C."/>
            <person name="Steffens U.A."/>
            <person name="Heycke N."/>
            <person name="Schmitt S."/>
            <person name="Rinke C."/>
            <person name="Helfrich E.J."/>
            <person name="Brachmann A.O."/>
            <person name="Gurgui C."/>
            <person name="Wakimoto T."/>
            <person name="Kracht M."/>
            <person name="Crusemann M."/>
            <person name="Hentschel U."/>
            <person name="Abe I."/>
            <person name="Matsunaga S."/>
            <person name="Kalinowski J."/>
            <person name="Takeyama H."/>
            <person name="Piel J."/>
        </authorList>
    </citation>
    <scope>NUCLEOTIDE SEQUENCE [LARGE SCALE GENOMIC DNA]</scope>
    <source>
        <strain evidence="2">TSY1</strain>
    </source>
</reference>
<dbReference type="AlphaFoldDB" id="W4LLP4"/>
<comment type="caution">
    <text evidence="1">The sequence shown here is derived from an EMBL/GenBank/DDBJ whole genome shotgun (WGS) entry which is preliminary data.</text>
</comment>
<evidence type="ECO:0000313" key="2">
    <source>
        <dbReference type="Proteomes" id="UP000019141"/>
    </source>
</evidence>
<accession>W4LLP4</accession>
<dbReference type="EMBL" id="AZHW01000534">
    <property type="protein sequence ID" value="ETW98645.1"/>
    <property type="molecule type" value="Genomic_DNA"/>
</dbReference>
<proteinExistence type="predicted"/>
<name>W4LLP4_ENTF1</name>
<dbReference type="Proteomes" id="UP000019141">
    <property type="component" value="Unassembled WGS sequence"/>
</dbReference>